<comment type="caution">
    <text evidence="2">The sequence shown here is derived from an EMBL/GenBank/DDBJ whole genome shotgun (WGS) entry which is preliminary data.</text>
</comment>
<feature type="transmembrane region" description="Helical" evidence="1">
    <location>
        <begin position="71"/>
        <end position="89"/>
    </location>
</feature>
<dbReference type="Proteomes" id="UP000238479">
    <property type="component" value="Chromosome 1"/>
</dbReference>
<evidence type="ECO:0000313" key="3">
    <source>
        <dbReference type="Proteomes" id="UP000238479"/>
    </source>
</evidence>
<evidence type="ECO:0008006" key="4">
    <source>
        <dbReference type="Google" id="ProtNLM"/>
    </source>
</evidence>
<dbReference type="PANTHER" id="PTHR31414:SF15">
    <property type="entry name" value="PLASMA MEMBRANE FUSION PROTEIN"/>
    <property type="match status" value="1"/>
</dbReference>
<reference evidence="2 3" key="1">
    <citation type="journal article" date="2018" name="Nat. Genet.">
        <title>The Rosa genome provides new insights in the design of modern roses.</title>
        <authorList>
            <person name="Bendahmane M."/>
        </authorList>
    </citation>
    <scope>NUCLEOTIDE SEQUENCE [LARGE SCALE GENOMIC DNA]</scope>
    <source>
        <strain evidence="3">cv. Old Blush</strain>
    </source>
</reference>
<keyword evidence="3" id="KW-1185">Reference proteome</keyword>
<evidence type="ECO:0000313" key="2">
    <source>
        <dbReference type="EMBL" id="PRQ56569.1"/>
    </source>
</evidence>
<proteinExistence type="predicted"/>
<accession>A0A2P6SD15</accession>
<keyword evidence="1" id="KW-0472">Membrane</keyword>
<dbReference type="STRING" id="74649.A0A2P6SD15"/>
<dbReference type="AlphaFoldDB" id="A0A2P6SD15"/>
<dbReference type="Gramene" id="PRQ56569">
    <property type="protein sequence ID" value="PRQ56569"/>
    <property type="gene ID" value="RchiOBHm_Chr1g0337811"/>
</dbReference>
<dbReference type="GO" id="GO:0009506">
    <property type="term" value="C:plasmodesma"/>
    <property type="evidence" value="ECO:0007669"/>
    <property type="project" value="TreeGrafter"/>
</dbReference>
<sequence length="370" mass="40305">MSQADTTVESLRNLSGYLGAAKRTGVDSVFLPSDVQSNIDTTITKLNSAASKLCNTTEKNSNRIDDGLDSVRLALIVLAAVMLCMAFLGFCNLVIIGWILVAGTFILCGVFLLLHHVVADACVSMDEWVQHPTACTALDDLLPCVDNATAQETSSLTKDTTYKLVSMVDKVINNISNLNNPPPQLGPLYFNQSGPLLPVLCNPYNTDLTDRKCASGEVGLQNATQVWKSYVCKVNTAGICITPGRLTPIFYDQMEAAVNVSYGLYTYGPFLVDLQDCTFVRDTVTDISNGNCPGLRKHSSWIYIGLVMVSAAVMLSLILEMDLLSCPVCYEPLIRKGPTGLNLQAIYRSVFECKKCHQSYSSNIQVCFCV</sequence>
<dbReference type="PANTHER" id="PTHR31414">
    <property type="entry name" value="TRANSMEMBRANE PROTEIN DDB_G0292058"/>
    <property type="match status" value="1"/>
</dbReference>
<gene>
    <name evidence="2" type="ORF">RchiOBHm_Chr1g0337811</name>
</gene>
<organism evidence="2 3">
    <name type="scientific">Rosa chinensis</name>
    <name type="common">China rose</name>
    <dbReference type="NCBI Taxonomy" id="74649"/>
    <lineage>
        <taxon>Eukaryota</taxon>
        <taxon>Viridiplantae</taxon>
        <taxon>Streptophyta</taxon>
        <taxon>Embryophyta</taxon>
        <taxon>Tracheophyta</taxon>
        <taxon>Spermatophyta</taxon>
        <taxon>Magnoliopsida</taxon>
        <taxon>eudicotyledons</taxon>
        <taxon>Gunneridae</taxon>
        <taxon>Pentapetalae</taxon>
        <taxon>rosids</taxon>
        <taxon>fabids</taxon>
        <taxon>Rosales</taxon>
        <taxon>Rosaceae</taxon>
        <taxon>Rosoideae</taxon>
        <taxon>Rosoideae incertae sedis</taxon>
        <taxon>Rosa</taxon>
    </lineage>
</organism>
<keyword evidence="1" id="KW-0812">Transmembrane</keyword>
<keyword evidence="1" id="KW-1133">Transmembrane helix</keyword>
<feature type="transmembrane region" description="Helical" evidence="1">
    <location>
        <begin position="95"/>
        <end position="114"/>
    </location>
</feature>
<dbReference type="InterPro" id="IPR040283">
    <property type="entry name" value="DDB_G0292058-like"/>
</dbReference>
<name>A0A2P6SD15_ROSCH</name>
<protein>
    <recommendedName>
        <fullName evidence="4">Transmembrane protein</fullName>
    </recommendedName>
</protein>
<dbReference type="GO" id="GO:0005886">
    <property type="term" value="C:plasma membrane"/>
    <property type="evidence" value="ECO:0007669"/>
    <property type="project" value="TreeGrafter"/>
</dbReference>
<dbReference type="EMBL" id="PDCK01000039">
    <property type="protein sequence ID" value="PRQ56569.1"/>
    <property type="molecule type" value="Genomic_DNA"/>
</dbReference>
<evidence type="ECO:0000256" key="1">
    <source>
        <dbReference type="SAM" id="Phobius"/>
    </source>
</evidence>
<feature type="transmembrane region" description="Helical" evidence="1">
    <location>
        <begin position="301"/>
        <end position="319"/>
    </location>
</feature>